<dbReference type="SUPFAM" id="SSF52540">
    <property type="entry name" value="P-loop containing nucleoside triphosphate hydrolases"/>
    <property type="match status" value="1"/>
</dbReference>
<dbReference type="PANTHER" id="PTHR11783">
    <property type="entry name" value="SULFOTRANSFERASE SULT"/>
    <property type="match status" value="1"/>
</dbReference>
<organism evidence="4 5">
    <name type="scientific">Strigamia maritima</name>
    <name type="common">European centipede</name>
    <name type="synonym">Geophilus maritimus</name>
    <dbReference type="NCBI Taxonomy" id="126957"/>
    <lineage>
        <taxon>Eukaryota</taxon>
        <taxon>Metazoa</taxon>
        <taxon>Ecdysozoa</taxon>
        <taxon>Arthropoda</taxon>
        <taxon>Myriapoda</taxon>
        <taxon>Chilopoda</taxon>
        <taxon>Pleurostigmophora</taxon>
        <taxon>Geophilomorpha</taxon>
        <taxon>Linotaeniidae</taxon>
        <taxon>Strigamia</taxon>
    </lineage>
</organism>
<dbReference type="AlphaFoldDB" id="T1JAZ5"/>
<comment type="similarity">
    <text evidence="1">Belongs to the sulfotransferase 1 family.</text>
</comment>
<evidence type="ECO:0000256" key="2">
    <source>
        <dbReference type="ARBA" id="ARBA00022679"/>
    </source>
</evidence>
<reference evidence="5" key="1">
    <citation type="submission" date="2011-05" db="EMBL/GenBank/DDBJ databases">
        <authorList>
            <person name="Richards S.R."/>
            <person name="Qu J."/>
            <person name="Jiang H."/>
            <person name="Jhangiani S.N."/>
            <person name="Agravi P."/>
            <person name="Goodspeed R."/>
            <person name="Gross S."/>
            <person name="Mandapat C."/>
            <person name="Jackson L."/>
            <person name="Mathew T."/>
            <person name="Pu L."/>
            <person name="Thornton R."/>
            <person name="Saada N."/>
            <person name="Wilczek-Boney K.B."/>
            <person name="Lee S."/>
            <person name="Kovar C."/>
            <person name="Wu Y."/>
            <person name="Scherer S.E."/>
            <person name="Worley K.C."/>
            <person name="Muzny D.M."/>
            <person name="Gibbs R."/>
        </authorList>
    </citation>
    <scope>NUCLEOTIDE SEQUENCE</scope>
    <source>
        <strain evidence="5">Brora</strain>
    </source>
</reference>
<dbReference type="HOGENOM" id="CLU_027239_6_2_1"/>
<reference evidence="4" key="2">
    <citation type="submission" date="2015-02" db="UniProtKB">
        <authorList>
            <consortium name="EnsemblMetazoa"/>
        </authorList>
    </citation>
    <scope>IDENTIFICATION</scope>
</reference>
<dbReference type="eggNOG" id="KOG1584">
    <property type="taxonomic scope" value="Eukaryota"/>
</dbReference>
<dbReference type="OMA" id="YCLFCRG"/>
<protein>
    <recommendedName>
        <fullName evidence="3">Sulfotransferase domain-containing protein</fullName>
    </recommendedName>
</protein>
<keyword evidence="2" id="KW-0808">Transferase</keyword>
<dbReference type="Proteomes" id="UP000014500">
    <property type="component" value="Unassembled WGS sequence"/>
</dbReference>
<sequence length="120" mass="14373">MLEEHSPFSKHILEYWQRRNQDNILILMYEDMKKDLASAVRDIASFLEKNLNDDQVQQVVKHCSLIRIKFVYTYLNNSFSLNSGKVGDWRNIFTEEMSQQMDDYVQRHFEGTGLKFKFDL</sequence>
<dbReference type="GO" id="GO:0008146">
    <property type="term" value="F:sulfotransferase activity"/>
    <property type="evidence" value="ECO:0007669"/>
    <property type="project" value="InterPro"/>
</dbReference>
<evidence type="ECO:0000313" key="4">
    <source>
        <dbReference type="EnsemblMetazoa" id="SMAR010922-PA"/>
    </source>
</evidence>
<feature type="domain" description="Sulfotransferase" evidence="3">
    <location>
        <begin position="6"/>
        <end position="113"/>
    </location>
</feature>
<dbReference type="EMBL" id="JH432007">
    <property type="status" value="NOT_ANNOTATED_CDS"/>
    <property type="molecule type" value="Genomic_DNA"/>
</dbReference>
<dbReference type="STRING" id="126957.T1JAZ5"/>
<evidence type="ECO:0000256" key="1">
    <source>
        <dbReference type="ARBA" id="ARBA00005771"/>
    </source>
</evidence>
<dbReference type="InterPro" id="IPR027417">
    <property type="entry name" value="P-loop_NTPase"/>
</dbReference>
<evidence type="ECO:0000259" key="3">
    <source>
        <dbReference type="Pfam" id="PF00685"/>
    </source>
</evidence>
<dbReference type="Gene3D" id="3.40.50.300">
    <property type="entry name" value="P-loop containing nucleotide triphosphate hydrolases"/>
    <property type="match status" value="1"/>
</dbReference>
<dbReference type="PhylomeDB" id="T1JAZ5"/>
<evidence type="ECO:0000313" key="5">
    <source>
        <dbReference type="Proteomes" id="UP000014500"/>
    </source>
</evidence>
<accession>T1JAZ5</accession>
<proteinExistence type="inferred from homology"/>
<dbReference type="Pfam" id="PF00685">
    <property type="entry name" value="Sulfotransfer_1"/>
    <property type="match status" value="1"/>
</dbReference>
<dbReference type="EnsemblMetazoa" id="SMAR010922-RA">
    <property type="protein sequence ID" value="SMAR010922-PA"/>
    <property type="gene ID" value="SMAR010922"/>
</dbReference>
<keyword evidence="5" id="KW-1185">Reference proteome</keyword>
<name>T1JAZ5_STRMM</name>
<dbReference type="InterPro" id="IPR000863">
    <property type="entry name" value="Sulfotransferase_dom"/>
</dbReference>